<organism evidence="1">
    <name type="scientific">Anguilla anguilla</name>
    <name type="common">European freshwater eel</name>
    <name type="synonym">Muraena anguilla</name>
    <dbReference type="NCBI Taxonomy" id="7936"/>
    <lineage>
        <taxon>Eukaryota</taxon>
        <taxon>Metazoa</taxon>
        <taxon>Chordata</taxon>
        <taxon>Craniata</taxon>
        <taxon>Vertebrata</taxon>
        <taxon>Euteleostomi</taxon>
        <taxon>Actinopterygii</taxon>
        <taxon>Neopterygii</taxon>
        <taxon>Teleostei</taxon>
        <taxon>Anguilliformes</taxon>
        <taxon>Anguillidae</taxon>
        <taxon>Anguilla</taxon>
    </lineage>
</organism>
<accession>A0A0E9WG04</accession>
<evidence type="ECO:0000313" key="1">
    <source>
        <dbReference type="EMBL" id="JAH89272.1"/>
    </source>
</evidence>
<name>A0A0E9WG04_ANGAN</name>
<sequence>MRSEAQFLTATVASCMYVQVELERDITWFCTQCNDTSPSQDSTNICHACSSETFTYASDGRT</sequence>
<proteinExistence type="predicted"/>
<dbReference type="AlphaFoldDB" id="A0A0E9WG04"/>
<reference evidence="1" key="2">
    <citation type="journal article" date="2015" name="Fish Shellfish Immunol.">
        <title>Early steps in the European eel (Anguilla anguilla)-Vibrio vulnificus interaction in the gills: Role of the RtxA13 toxin.</title>
        <authorList>
            <person name="Callol A."/>
            <person name="Pajuelo D."/>
            <person name="Ebbesson L."/>
            <person name="Teles M."/>
            <person name="MacKenzie S."/>
            <person name="Amaro C."/>
        </authorList>
    </citation>
    <scope>NUCLEOTIDE SEQUENCE</scope>
</reference>
<reference evidence="1" key="1">
    <citation type="submission" date="2014-11" db="EMBL/GenBank/DDBJ databases">
        <authorList>
            <person name="Amaro Gonzalez C."/>
        </authorList>
    </citation>
    <scope>NUCLEOTIDE SEQUENCE</scope>
</reference>
<dbReference type="EMBL" id="GBXM01019305">
    <property type="protein sequence ID" value="JAH89272.1"/>
    <property type="molecule type" value="Transcribed_RNA"/>
</dbReference>
<dbReference type="PROSITE" id="PS51257">
    <property type="entry name" value="PROKAR_LIPOPROTEIN"/>
    <property type="match status" value="1"/>
</dbReference>
<protein>
    <submittedName>
        <fullName evidence="1">Uncharacterized protein</fullName>
    </submittedName>
</protein>